<feature type="region of interest" description="Disordered" evidence="1">
    <location>
        <begin position="1"/>
        <end position="20"/>
    </location>
</feature>
<name>A0A7G8AFY9_9ENTR</name>
<geneLocation type="plasmid" evidence="2">
    <name>pYK16-mcr-10</name>
</geneLocation>
<proteinExistence type="predicted"/>
<evidence type="ECO:0000256" key="1">
    <source>
        <dbReference type="SAM" id="MobiDB-lite"/>
    </source>
</evidence>
<dbReference type="EMBL" id="MT468575">
    <property type="protein sequence ID" value="QNI18530.1"/>
    <property type="molecule type" value="Genomic_DNA"/>
</dbReference>
<dbReference type="AlphaFoldDB" id="A0A7G8AFY9"/>
<reference evidence="2" key="1">
    <citation type="journal article" date="2020" name="Antimicrob. Agents">
        <title>Detection of mobile colistin resistance gene mcr-10.1 in a conjugative plasmid from Enterobacter roggenkampii of chicken origin in China.</title>
        <authorList>
            <person name="Lei C.W."/>
            <person name="Zhang Y."/>
            <person name="Wang Y.T."/>
            <person name="Wang H.N."/>
        </authorList>
    </citation>
    <scope>NUCLEOTIDE SEQUENCE</scope>
    <source>
        <strain evidence="2">YK16</strain>
        <plasmid evidence="2">pYK16-mcr-10</plasmid>
    </source>
</reference>
<sequence length="128" mass="14815">MKKRSGDPRKRQALKDAEQAIKSEEARRMALIISREKEIKAETLRLIELFEEQYPDSPGYHYDEQPYIMTISVIVMHRAGCELNDEPEKYDPAGQLDTLELLPAMRGEVDAFLIRNQLDKADSWSVFS</sequence>
<accession>A0A7G8AFY9</accession>
<dbReference type="RefSeq" id="WP_133052143.1">
    <property type="nucleotide sequence ID" value="NZ_JABJWE010000019.1"/>
</dbReference>
<evidence type="ECO:0000313" key="2">
    <source>
        <dbReference type="EMBL" id="QNI18530.1"/>
    </source>
</evidence>
<keyword evidence="2" id="KW-0614">Plasmid</keyword>
<protein>
    <submittedName>
        <fullName evidence="2">Uncharacterized protein</fullName>
    </submittedName>
</protein>
<organism evidence="2">
    <name type="scientific">Enterobacter roggenkampii</name>
    <dbReference type="NCBI Taxonomy" id="1812935"/>
    <lineage>
        <taxon>Bacteria</taxon>
        <taxon>Pseudomonadati</taxon>
        <taxon>Pseudomonadota</taxon>
        <taxon>Gammaproteobacteria</taxon>
        <taxon>Enterobacterales</taxon>
        <taxon>Enterobacteriaceae</taxon>
        <taxon>Enterobacter</taxon>
        <taxon>Enterobacter cloacae complex</taxon>
    </lineage>
</organism>